<dbReference type="SUPFAM" id="SSF56601">
    <property type="entry name" value="beta-lactamase/transpeptidase-like"/>
    <property type="match status" value="1"/>
</dbReference>
<comment type="subcellular location">
    <subcellularLocation>
        <location evidence="1">Membrane</location>
    </subcellularLocation>
</comment>
<dbReference type="InterPro" id="IPR001466">
    <property type="entry name" value="Beta-lactam-related"/>
</dbReference>
<dbReference type="GO" id="GO:0016787">
    <property type="term" value="F:hydrolase activity"/>
    <property type="evidence" value="ECO:0007669"/>
    <property type="project" value="UniProtKB-KW"/>
</dbReference>
<dbReference type="RefSeq" id="WP_328277041.1">
    <property type="nucleotide sequence ID" value="NZ_JARTLD010000023.1"/>
</dbReference>
<feature type="domain" description="Beta-lactamase-related" evidence="3">
    <location>
        <begin position="25"/>
        <end position="285"/>
    </location>
</feature>
<dbReference type="EC" id="3.-.-.-" evidence="4"/>
<protein>
    <submittedName>
        <fullName evidence="4">Serine hydrolase</fullName>
        <ecNumber evidence="4">3.-.-.-</ecNumber>
    </submittedName>
</protein>
<dbReference type="EMBL" id="JARTLD010000023">
    <property type="protein sequence ID" value="MED5017381.1"/>
    <property type="molecule type" value="Genomic_DNA"/>
</dbReference>
<evidence type="ECO:0000313" key="5">
    <source>
        <dbReference type="Proteomes" id="UP001343257"/>
    </source>
</evidence>
<sequence>MSRNLFSSIEDMMESHNEMMPFSGAILVRDQDKTFEQSYGYANRSEAIPNHPHTRFGIASGCKIFTSVAICQLVQDGKLSFNTYVKDCLDDSFPYFDSNITIHHLLTHSAGNPDYFDEEIMGDFEELWKDYSMYSMLSPKDFLPMFQNGRMKFSPGERFSYNNAGFILLGLVVEQLTGMEFSEYVEKNIFQRSGMLDSGYFRMDQLPERTAIGYIDGDQTWKTNMYSLPIKGGPDGGAFTTVHDLGRFWDALFHYKLLSQEYTEILLTPHIHEEGQTYYGYGVWIRIVDDTIFKYFVMGSDPGVIMQSSIYAKSRIHAHIIGNINNGAGMIASKMDEIIYKEFK</sequence>
<dbReference type="InterPro" id="IPR050491">
    <property type="entry name" value="AmpC-like"/>
</dbReference>
<dbReference type="PANTHER" id="PTHR46825">
    <property type="entry name" value="D-ALANYL-D-ALANINE-CARBOXYPEPTIDASE/ENDOPEPTIDASE AMPH"/>
    <property type="match status" value="1"/>
</dbReference>
<organism evidence="4 5">
    <name type="scientific">Paenibacillus chibensis</name>
    <dbReference type="NCBI Taxonomy" id="59846"/>
    <lineage>
        <taxon>Bacteria</taxon>
        <taxon>Bacillati</taxon>
        <taxon>Bacillota</taxon>
        <taxon>Bacilli</taxon>
        <taxon>Bacillales</taxon>
        <taxon>Paenibacillaceae</taxon>
        <taxon>Paenibacillus</taxon>
    </lineage>
</organism>
<accession>A0ABU6PTA2</accession>
<dbReference type="Gene3D" id="3.40.710.10">
    <property type="entry name" value="DD-peptidase/beta-lactamase superfamily"/>
    <property type="match status" value="1"/>
</dbReference>
<evidence type="ECO:0000313" key="4">
    <source>
        <dbReference type="EMBL" id="MED5017381.1"/>
    </source>
</evidence>
<reference evidence="4 5" key="1">
    <citation type="submission" date="2023-03" db="EMBL/GenBank/DDBJ databases">
        <title>Bacillus Genome Sequencing.</title>
        <authorList>
            <person name="Dunlap C."/>
        </authorList>
    </citation>
    <scope>NUCLEOTIDE SEQUENCE [LARGE SCALE GENOMIC DNA]</scope>
    <source>
        <strain evidence="4 5">NRS-52</strain>
    </source>
</reference>
<evidence type="ECO:0000256" key="1">
    <source>
        <dbReference type="ARBA" id="ARBA00004370"/>
    </source>
</evidence>
<keyword evidence="2" id="KW-0472">Membrane</keyword>
<evidence type="ECO:0000259" key="3">
    <source>
        <dbReference type="Pfam" id="PF00144"/>
    </source>
</evidence>
<evidence type="ECO:0000256" key="2">
    <source>
        <dbReference type="ARBA" id="ARBA00023136"/>
    </source>
</evidence>
<dbReference type="PANTHER" id="PTHR46825:SF11">
    <property type="entry name" value="PENICILLIN-BINDING PROTEIN 4"/>
    <property type="match status" value="1"/>
</dbReference>
<name>A0ABU6PTA2_9BACL</name>
<dbReference type="Pfam" id="PF00144">
    <property type="entry name" value="Beta-lactamase"/>
    <property type="match status" value="1"/>
</dbReference>
<keyword evidence="4" id="KW-0378">Hydrolase</keyword>
<comment type="caution">
    <text evidence="4">The sequence shown here is derived from an EMBL/GenBank/DDBJ whole genome shotgun (WGS) entry which is preliminary data.</text>
</comment>
<proteinExistence type="predicted"/>
<dbReference type="Proteomes" id="UP001343257">
    <property type="component" value="Unassembled WGS sequence"/>
</dbReference>
<gene>
    <name evidence="4" type="ORF">P9847_08670</name>
</gene>
<dbReference type="InterPro" id="IPR012338">
    <property type="entry name" value="Beta-lactam/transpept-like"/>
</dbReference>
<keyword evidence="5" id="KW-1185">Reference proteome</keyword>